<evidence type="ECO:0000313" key="11">
    <source>
        <dbReference type="EMBL" id="EEP78592.1"/>
    </source>
</evidence>
<reference evidence="12" key="1">
    <citation type="journal article" date="2009" name="Genome Res.">
        <title>Comparative genomic analyses of the human fungal pathogens Coccidioides and their relatives.</title>
        <authorList>
            <person name="Sharpton T.J."/>
            <person name="Stajich J.E."/>
            <person name="Rounsley S.D."/>
            <person name="Gardner M.J."/>
            <person name="Wortman J.R."/>
            <person name="Jordar V.S."/>
            <person name="Maiti R."/>
            <person name="Kodira C.D."/>
            <person name="Neafsey D.E."/>
            <person name="Zeng Q."/>
            <person name="Hung C.-Y."/>
            <person name="McMahan C."/>
            <person name="Muszewska A."/>
            <person name="Grynberg M."/>
            <person name="Mandel M.A."/>
            <person name="Kellner E.M."/>
            <person name="Barker B.M."/>
            <person name="Galgiani J.N."/>
            <person name="Orbach M.J."/>
            <person name="Kirkland T.N."/>
            <person name="Cole G.T."/>
            <person name="Henn M.R."/>
            <person name="Birren B.W."/>
            <person name="Taylor J.W."/>
        </authorList>
    </citation>
    <scope>NUCLEOTIDE SEQUENCE [LARGE SCALE GENOMIC DNA]</scope>
    <source>
        <strain evidence="12">UAMH 1704</strain>
    </source>
</reference>
<dbReference type="SUPFAM" id="SSF56112">
    <property type="entry name" value="Protein kinase-like (PK-like)"/>
    <property type="match status" value="1"/>
</dbReference>
<dbReference type="OrthoDB" id="5979581at2759"/>
<protein>
    <recommendedName>
        <fullName evidence="1">non-specific serine/threonine protein kinase</fullName>
        <ecNumber evidence="1">2.7.11.1</ecNumber>
    </recommendedName>
</protein>
<dbReference type="Pfam" id="PF00069">
    <property type="entry name" value="Pkinase"/>
    <property type="match status" value="1"/>
</dbReference>
<evidence type="ECO:0000256" key="6">
    <source>
        <dbReference type="ARBA" id="ARBA00022840"/>
    </source>
</evidence>
<dbReference type="PROSITE" id="PS00107">
    <property type="entry name" value="PROTEIN_KINASE_ATP"/>
    <property type="match status" value="1"/>
</dbReference>
<gene>
    <name evidence="11" type="ORF">UREG_03438</name>
</gene>
<dbReference type="HOGENOM" id="CLU_000288_81_4_1"/>
<dbReference type="SMART" id="SM00220">
    <property type="entry name" value="S_TKc"/>
    <property type="match status" value="1"/>
</dbReference>
<dbReference type="RefSeq" id="XP_002543921.1">
    <property type="nucleotide sequence ID" value="XM_002543875.1"/>
</dbReference>
<dbReference type="eggNOG" id="KOG1290">
    <property type="taxonomic scope" value="Eukaryota"/>
</dbReference>
<dbReference type="GO" id="GO:0050684">
    <property type="term" value="P:regulation of mRNA processing"/>
    <property type="evidence" value="ECO:0007669"/>
    <property type="project" value="TreeGrafter"/>
</dbReference>
<dbReference type="Proteomes" id="UP000002058">
    <property type="component" value="Unassembled WGS sequence"/>
</dbReference>
<dbReference type="AlphaFoldDB" id="C4JQV6"/>
<dbReference type="VEuPathDB" id="FungiDB:UREG_03438"/>
<dbReference type="GO" id="GO:0000245">
    <property type="term" value="P:spliceosomal complex assembly"/>
    <property type="evidence" value="ECO:0007669"/>
    <property type="project" value="TreeGrafter"/>
</dbReference>
<dbReference type="EC" id="2.7.11.1" evidence="1"/>
<dbReference type="PROSITE" id="PS50011">
    <property type="entry name" value="PROTEIN_KINASE_DOM"/>
    <property type="match status" value="1"/>
</dbReference>
<dbReference type="GeneID" id="8442012"/>
<keyword evidence="5" id="KW-0418">Kinase</keyword>
<evidence type="ECO:0000256" key="2">
    <source>
        <dbReference type="ARBA" id="ARBA00022527"/>
    </source>
</evidence>
<evidence type="ECO:0000313" key="12">
    <source>
        <dbReference type="Proteomes" id="UP000002058"/>
    </source>
</evidence>
<dbReference type="PANTHER" id="PTHR47634:SF9">
    <property type="entry name" value="PROTEIN KINASE DOMAIN-CONTAINING PROTEIN-RELATED"/>
    <property type="match status" value="1"/>
</dbReference>
<dbReference type="InterPro" id="IPR017441">
    <property type="entry name" value="Protein_kinase_ATP_BS"/>
</dbReference>
<feature type="domain" description="Protein kinase" evidence="10">
    <location>
        <begin position="55"/>
        <end position="263"/>
    </location>
</feature>
<dbReference type="EMBL" id="CH476616">
    <property type="protein sequence ID" value="EEP78592.1"/>
    <property type="molecule type" value="Genomic_DNA"/>
</dbReference>
<evidence type="ECO:0000259" key="10">
    <source>
        <dbReference type="PROSITE" id="PS50011"/>
    </source>
</evidence>
<keyword evidence="4 9" id="KW-0547">Nucleotide-binding</keyword>
<dbReference type="PANTHER" id="PTHR47634">
    <property type="entry name" value="PROTEIN KINASE DOMAIN-CONTAINING PROTEIN-RELATED"/>
    <property type="match status" value="1"/>
</dbReference>
<dbReference type="Gene3D" id="3.30.200.20">
    <property type="entry name" value="Phosphorylase Kinase, domain 1"/>
    <property type="match status" value="1"/>
</dbReference>
<dbReference type="GO" id="GO:0005524">
    <property type="term" value="F:ATP binding"/>
    <property type="evidence" value="ECO:0007669"/>
    <property type="project" value="UniProtKB-UniRule"/>
</dbReference>
<dbReference type="InterPro" id="IPR011009">
    <property type="entry name" value="Kinase-like_dom_sf"/>
</dbReference>
<evidence type="ECO:0000256" key="9">
    <source>
        <dbReference type="PROSITE-ProRule" id="PRU10141"/>
    </source>
</evidence>
<keyword evidence="12" id="KW-1185">Reference proteome</keyword>
<dbReference type="InParanoid" id="C4JQV6"/>
<evidence type="ECO:0000256" key="4">
    <source>
        <dbReference type="ARBA" id="ARBA00022741"/>
    </source>
</evidence>
<dbReference type="Gene3D" id="1.10.510.10">
    <property type="entry name" value="Transferase(Phosphotransferase) domain 1"/>
    <property type="match status" value="1"/>
</dbReference>
<dbReference type="KEGG" id="ure:UREG_03438"/>
<evidence type="ECO:0000256" key="3">
    <source>
        <dbReference type="ARBA" id="ARBA00022679"/>
    </source>
</evidence>
<feature type="binding site" evidence="9">
    <location>
        <position position="84"/>
    </location>
    <ligand>
        <name>ATP</name>
        <dbReference type="ChEBI" id="CHEBI:30616"/>
    </ligand>
</feature>
<name>C4JQV6_UNCRE</name>
<evidence type="ECO:0000256" key="8">
    <source>
        <dbReference type="ARBA" id="ARBA00048679"/>
    </source>
</evidence>
<evidence type="ECO:0000256" key="7">
    <source>
        <dbReference type="ARBA" id="ARBA00047899"/>
    </source>
</evidence>
<dbReference type="InterPro" id="IPR051334">
    <property type="entry name" value="SRPK"/>
</dbReference>
<keyword evidence="2" id="KW-0723">Serine/threonine-protein kinase</keyword>
<evidence type="ECO:0000256" key="5">
    <source>
        <dbReference type="ARBA" id="ARBA00022777"/>
    </source>
</evidence>
<proteinExistence type="predicted"/>
<keyword evidence="3" id="KW-0808">Transferase</keyword>
<keyword evidence="6 9" id="KW-0067">ATP-binding</keyword>
<sequence length="263" mass="29597">MAVTATIQSPTDIGGAEYGDFVDSEDDLDVTEYTEWPYEYEFYPIRIGEVINQTYQIDHKLGHGGFSTVWMAHDLKRRRDVALKITARNSGEYEYKMLEEIKCTVKDTSHLVTSIASFILRGKDSDHRVLVFPLRGPSLNPLYGLKGITMAARMSAARQLLEGLANLHEAGLVHRDINGGNVMWGMAPLENLDRAAKYKLLGRPLKMKVPDNPWKQGEVVKPIEIPDELRTEKFYLGDFALAMKPGSPVTQPAASQLRSKFRL</sequence>
<comment type="catalytic activity">
    <reaction evidence="7">
        <text>L-threonyl-[protein] + ATP = O-phospho-L-threonyl-[protein] + ADP + H(+)</text>
        <dbReference type="Rhea" id="RHEA:46608"/>
        <dbReference type="Rhea" id="RHEA-COMP:11060"/>
        <dbReference type="Rhea" id="RHEA-COMP:11605"/>
        <dbReference type="ChEBI" id="CHEBI:15378"/>
        <dbReference type="ChEBI" id="CHEBI:30013"/>
        <dbReference type="ChEBI" id="CHEBI:30616"/>
        <dbReference type="ChEBI" id="CHEBI:61977"/>
        <dbReference type="ChEBI" id="CHEBI:456216"/>
        <dbReference type="EC" id="2.7.11.1"/>
    </reaction>
</comment>
<dbReference type="InterPro" id="IPR000719">
    <property type="entry name" value="Prot_kinase_dom"/>
</dbReference>
<accession>C4JQV6</accession>
<evidence type="ECO:0000256" key="1">
    <source>
        <dbReference type="ARBA" id="ARBA00012513"/>
    </source>
</evidence>
<dbReference type="GO" id="GO:0004674">
    <property type="term" value="F:protein serine/threonine kinase activity"/>
    <property type="evidence" value="ECO:0007669"/>
    <property type="project" value="UniProtKB-KW"/>
</dbReference>
<comment type="catalytic activity">
    <reaction evidence="8">
        <text>L-seryl-[protein] + ATP = O-phospho-L-seryl-[protein] + ADP + H(+)</text>
        <dbReference type="Rhea" id="RHEA:17989"/>
        <dbReference type="Rhea" id="RHEA-COMP:9863"/>
        <dbReference type="Rhea" id="RHEA-COMP:11604"/>
        <dbReference type="ChEBI" id="CHEBI:15378"/>
        <dbReference type="ChEBI" id="CHEBI:29999"/>
        <dbReference type="ChEBI" id="CHEBI:30616"/>
        <dbReference type="ChEBI" id="CHEBI:83421"/>
        <dbReference type="ChEBI" id="CHEBI:456216"/>
        <dbReference type="EC" id="2.7.11.1"/>
    </reaction>
</comment>
<organism evidence="11 12">
    <name type="scientific">Uncinocarpus reesii (strain UAMH 1704)</name>
    <dbReference type="NCBI Taxonomy" id="336963"/>
    <lineage>
        <taxon>Eukaryota</taxon>
        <taxon>Fungi</taxon>
        <taxon>Dikarya</taxon>
        <taxon>Ascomycota</taxon>
        <taxon>Pezizomycotina</taxon>
        <taxon>Eurotiomycetes</taxon>
        <taxon>Eurotiomycetidae</taxon>
        <taxon>Onygenales</taxon>
        <taxon>Onygenaceae</taxon>
        <taxon>Uncinocarpus</taxon>
    </lineage>
</organism>